<gene>
    <name evidence="3" type="ORF">LSP00402_LOCUS4720</name>
</gene>
<dbReference type="Pfam" id="PF00566">
    <property type="entry name" value="RabGAP-TBC"/>
    <property type="match status" value="1"/>
</dbReference>
<dbReference type="AlphaFoldDB" id="A0A7S2TLF1"/>
<accession>A0A7S2TLF1</accession>
<dbReference type="SMART" id="SM00164">
    <property type="entry name" value="TBC"/>
    <property type="match status" value="1"/>
</dbReference>
<dbReference type="GO" id="GO:0005096">
    <property type="term" value="F:GTPase activator activity"/>
    <property type="evidence" value="ECO:0007669"/>
    <property type="project" value="TreeGrafter"/>
</dbReference>
<dbReference type="GO" id="GO:0031267">
    <property type="term" value="F:small GTPase binding"/>
    <property type="evidence" value="ECO:0007669"/>
    <property type="project" value="TreeGrafter"/>
</dbReference>
<dbReference type="EMBL" id="HBHP01007606">
    <property type="protein sequence ID" value="CAD9753494.1"/>
    <property type="molecule type" value="Transcribed_RNA"/>
</dbReference>
<feature type="coiled-coil region" evidence="1">
    <location>
        <begin position="29"/>
        <end position="63"/>
    </location>
</feature>
<reference evidence="3" key="1">
    <citation type="submission" date="2021-01" db="EMBL/GenBank/DDBJ databases">
        <authorList>
            <person name="Corre E."/>
            <person name="Pelletier E."/>
            <person name="Niang G."/>
            <person name="Scheremetjew M."/>
            <person name="Finn R."/>
            <person name="Kale V."/>
            <person name="Holt S."/>
            <person name="Cochrane G."/>
            <person name="Meng A."/>
            <person name="Brown T."/>
            <person name="Cohen L."/>
        </authorList>
    </citation>
    <scope>NUCLEOTIDE SEQUENCE</scope>
    <source>
        <strain evidence="3">CCMP622</strain>
    </source>
</reference>
<dbReference type="PANTHER" id="PTHR47219:SF9">
    <property type="entry name" value="GTPASE ACTIVATING PROTEIN AND CENTROSOME-ASSOCIATED, ISOFORM B"/>
    <property type="match status" value="1"/>
</dbReference>
<evidence type="ECO:0000259" key="2">
    <source>
        <dbReference type="PROSITE" id="PS50086"/>
    </source>
</evidence>
<dbReference type="InterPro" id="IPR050302">
    <property type="entry name" value="Rab_GAP_TBC_domain"/>
</dbReference>
<dbReference type="Gene3D" id="1.10.8.270">
    <property type="entry name" value="putative rabgap domain of human tbc1 domain family member 14 like domains"/>
    <property type="match status" value="1"/>
</dbReference>
<proteinExistence type="predicted"/>
<organism evidence="3">
    <name type="scientific">Lotharella oceanica</name>
    <dbReference type="NCBI Taxonomy" id="641309"/>
    <lineage>
        <taxon>Eukaryota</taxon>
        <taxon>Sar</taxon>
        <taxon>Rhizaria</taxon>
        <taxon>Cercozoa</taxon>
        <taxon>Chlorarachniophyceae</taxon>
        <taxon>Lotharella</taxon>
    </lineage>
</organism>
<keyword evidence="1" id="KW-0175">Coiled coil</keyword>
<dbReference type="InterPro" id="IPR035969">
    <property type="entry name" value="Rab-GAP_TBC_sf"/>
</dbReference>
<protein>
    <recommendedName>
        <fullName evidence="2">Rab-GAP TBC domain-containing protein</fullName>
    </recommendedName>
</protein>
<dbReference type="InterPro" id="IPR000195">
    <property type="entry name" value="Rab-GAP-TBC_dom"/>
</dbReference>
<name>A0A7S2TLF1_9EUKA</name>
<feature type="domain" description="Rab-GAP TBC" evidence="2">
    <location>
        <begin position="98"/>
        <end position="312"/>
    </location>
</feature>
<dbReference type="PROSITE" id="PS50086">
    <property type="entry name" value="TBC_RABGAP"/>
    <property type="match status" value="1"/>
</dbReference>
<dbReference type="Gene3D" id="1.10.472.80">
    <property type="entry name" value="Ypt/Rab-GAP domain of gyp1p, domain 3"/>
    <property type="match status" value="1"/>
</dbReference>
<dbReference type="PANTHER" id="PTHR47219">
    <property type="entry name" value="RAB GTPASE-ACTIVATING PROTEIN 1-LIKE"/>
    <property type="match status" value="1"/>
</dbReference>
<evidence type="ECO:0000313" key="3">
    <source>
        <dbReference type="EMBL" id="CAD9753494.1"/>
    </source>
</evidence>
<evidence type="ECO:0000256" key="1">
    <source>
        <dbReference type="SAM" id="Coils"/>
    </source>
</evidence>
<sequence>MDARTALAGLAGALTVLLVHRMYREHVRRVRLRKILKELRKRIEKLQSTTENLLKTAEAMQGKATRREEETMRRVESARKELSTISPQRARFLLRRGVVVPLVRGVLWERALVSDEEVKRTGVAEVNEMAKWGNGSEYELNYLRTIHADLARTFPTTEGFERKGRYLPRLEKVLRAYASQDKQIRYVQGMNSVAGLCCLSATDDAQAFRLTNALMRHPGYLHREVFGRGQGRDLGFPLACQLGWILDRLMEKYHPNLSAHLNKTLAMMNCPKGMFSGRNVGFMTLKWFLTLFASVVPPSVSVHIYDLFVADGHVSALRAAMVSISDVKAQWLATAGGDTKVLQPKLWHNKEDADGCPSEELRDTWTRDPWALIAAIRAAPPSIDEFESLRTEYARLQASKEAS</sequence>
<dbReference type="SUPFAM" id="SSF47923">
    <property type="entry name" value="Ypt/Rab-GAP domain of gyp1p"/>
    <property type="match status" value="2"/>
</dbReference>